<reference evidence="4" key="1">
    <citation type="submission" date="2022-07" db="EMBL/GenBank/DDBJ databases">
        <title>Genome analysis of Parmales, a sister group of diatoms, reveals the evolutionary specialization of diatoms from phago-mixotrophs to photoautotrophs.</title>
        <authorList>
            <person name="Ban H."/>
            <person name="Sato S."/>
            <person name="Yoshikawa S."/>
            <person name="Kazumasa Y."/>
            <person name="Nakamura Y."/>
            <person name="Ichinomiya M."/>
            <person name="Saitoh K."/>
            <person name="Sato N."/>
            <person name="Blanc-Mathieu R."/>
            <person name="Endo H."/>
            <person name="Kuwata A."/>
            <person name="Ogata H."/>
        </authorList>
    </citation>
    <scope>NUCLEOTIDE SEQUENCE</scope>
</reference>
<dbReference type="InterPro" id="IPR003613">
    <property type="entry name" value="Ubox_domain"/>
</dbReference>
<organism evidence="4 5">
    <name type="scientific">Triparma retinervis</name>
    <dbReference type="NCBI Taxonomy" id="2557542"/>
    <lineage>
        <taxon>Eukaryota</taxon>
        <taxon>Sar</taxon>
        <taxon>Stramenopiles</taxon>
        <taxon>Ochrophyta</taxon>
        <taxon>Bolidophyceae</taxon>
        <taxon>Parmales</taxon>
        <taxon>Triparmaceae</taxon>
        <taxon>Triparma</taxon>
    </lineage>
</organism>
<dbReference type="InterPro" id="IPR052085">
    <property type="entry name" value="WD-SAM-U-box"/>
</dbReference>
<dbReference type="PANTHER" id="PTHR46573:SF1">
    <property type="entry name" value="WD REPEAT, SAM AND U-BOX DOMAIN-CONTAINING PROTEIN 1"/>
    <property type="match status" value="1"/>
</dbReference>
<gene>
    <name evidence="4" type="ORF">TrRE_jg2315</name>
</gene>
<keyword evidence="5" id="KW-1185">Reference proteome</keyword>
<dbReference type="SUPFAM" id="SSF57850">
    <property type="entry name" value="RING/U-box"/>
    <property type="match status" value="1"/>
</dbReference>
<evidence type="ECO:0000259" key="3">
    <source>
        <dbReference type="PROSITE" id="PS51698"/>
    </source>
</evidence>
<feature type="transmembrane region" description="Helical" evidence="2">
    <location>
        <begin position="1369"/>
        <end position="1393"/>
    </location>
</feature>
<evidence type="ECO:0000256" key="1">
    <source>
        <dbReference type="SAM" id="MobiDB-lite"/>
    </source>
</evidence>
<feature type="domain" description="U-box" evidence="3">
    <location>
        <begin position="1477"/>
        <end position="1549"/>
    </location>
</feature>
<feature type="transmembrane region" description="Helical" evidence="2">
    <location>
        <begin position="1315"/>
        <end position="1333"/>
    </location>
</feature>
<evidence type="ECO:0000313" key="4">
    <source>
        <dbReference type="EMBL" id="GMH75785.1"/>
    </source>
</evidence>
<dbReference type="GO" id="GO:0016567">
    <property type="term" value="P:protein ubiquitination"/>
    <property type="evidence" value="ECO:0007669"/>
    <property type="project" value="InterPro"/>
</dbReference>
<dbReference type="Proteomes" id="UP001165082">
    <property type="component" value="Unassembled WGS sequence"/>
</dbReference>
<comment type="caution">
    <text evidence="4">The sequence shown here is derived from an EMBL/GenBank/DDBJ whole genome shotgun (WGS) entry which is preliminary data.</text>
</comment>
<proteinExistence type="predicted"/>
<dbReference type="OrthoDB" id="10064100at2759"/>
<evidence type="ECO:0000256" key="2">
    <source>
        <dbReference type="SAM" id="Phobius"/>
    </source>
</evidence>
<dbReference type="EMBL" id="BRXZ01001641">
    <property type="protein sequence ID" value="GMH75785.1"/>
    <property type="molecule type" value="Genomic_DNA"/>
</dbReference>
<dbReference type="GO" id="GO:0004842">
    <property type="term" value="F:ubiquitin-protein transferase activity"/>
    <property type="evidence" value="ECO:0007669"/>
    <property type="project" value="InterPro"/>
</dbReference>
<dbReference type="InterPro" id="IPR013083">
    <property type="entry name" value="Znf_RING/FYVE/PHD"/>
</dbReference>
<dbReference type="Pfam" id="PF04564">
    <property type="entry name" value="U-box"/>
    <property type="match status" value="1"/>
</dbReference>
<sequence length="1578" mass="172333">MEVPNSVPSPTVFFEYSFPAPPEGASSPSLYHTGSLHSSASSPETRSGSGPNFTLVDSNEGSNVYVGDQVIRIESESDGVIQIMCEEENNEETAHNADPEMFVGHAIRLFHHVLFVPTVDLTVHAIDLTSLATTSYNLFGGKVPESYDGVGFSFECDWINTSFIWEHEKGMYWKASFASSSLRVEQFGCGSGSILGVFSKIGSLLSSSSAGISDTSVVPDDVVAAKGIEGTYGMLANDSNLYALCYDGGVRRITLTDDVFGSWELMSSEKLIVGDREESQIECRGGGRLALLNDTLAVLGDGPSGEGILYLFDTNSLEQPPPRQKFVQGHSLHSDPIRETFYVIDTDSNVEEVDPASLAVSYITDVRTQLKFAMDSSPNSTELSSTPVPAPSPLNAVSAAGGGHGSLTDAVDRLCKQKQTKLNPDAIPQVFRDLQLRQTTSEDWSHRKSRIMQTVDAHWNVIAVGINGGYTRNDVGHVQIISLQPPSPTVQNVLKQVSSLPPSVSVTSTLITHAQTLGLSLTTSTNTDISSLLDSSTSPEAFVNAHASSNDHKLTTDYISSLARCSLSTASLSTLAHHLAFSNLTNSIYRLAVVSAANHLGASNITFSTITSLARHATQWWGICKTWKCSEVGIKHTADGFSRPLKLYISARDTSSWINIRMADEDVTREIHEGRIKLGLGGWEEWGAWPHRLSLSPSPATISSELSSWASSRTTTPSPSGVVAALKNSIPDECREYFTDEILESVQKNDITKLVTSKQNFASFPNLLNVAIRLECYVERLNAVERWMGSDSDYLAICLRCVSDCVNLLSTLSDSTTFASSFLSKQLHSAQFNYLCKSCDWDLAYTASLLNPDQDRKVEQAARLAVKMVEAGELEKLCSLPMGIVSSGDSNSSSSAVEVFEVIVRGLVEANLLEEAAAVCASRGEWRRAAALAPDSVSKYTLLNMVSKESQQFLSMSNPVDHSKRTFLSKQDVKFNGALELAKKALDLPSDQELLSADDVFSMLCALGMIDSALDFCEAAYSHNEILFSDKIKYLVAALCDFCVGDSFGIDRVEPGLLDGSRKYGRVMSSRADKRKAAWGRLEETVKRFGSSQNGLALFVASELLRIEEGRGDLPLWLTTMLGGGGSANSLFATLSPGEGDSDENAPGLLRLYMEWGLYIEALVLVRDCLSSGQDFEARKNKALTTPPEKGGVDFVPYNTIDVLFELVDETLGGGLGGADLSQESAETLQKARDDAEAAIRQHFKVLKLGEEALSSARALSRVKFETGSVPITKVPSSLLEQRNFLLRWLEFTLLETFASLSFGAVKRGIAKTSLALNFLLIIISCYGLYANLTFQLLHIAIHAFTLVSVCSLFTAYILIIAFVGDESWWLLLIIFGFVSFDFYSGYMALSWVKALNQFDKTLDSRPDLTEPWEAPMSEVSHSWWTEGLPTGGNVEVELGEGGSSRVNTNKNVSERTFQKQAVIARKQEIETMDLSDAPRDFLCPICMEVMADPVVAQDGHSYERDNIIKWFARKNTSPVTRQKINKQIIPNQALKSQIMNYLESKKESLYRTQRSASTASISGIDIQTGSGELNFTS</sequence>
<name>A0A9W7EF66_9STRA</name>
<feature type="transmembrane region" description="Helical" evidence="2">
    <location>
        <begin position="1340"/>
        <end position="1363"/>
    </location>
</feature>
<protein>
    <recommendedName>
        <fullName evidence="3">U-box domain-containing protein</fullName>
    </recommendedName>
</protein>
<feature type="region of interest" description="Disordered" evidence="1">
    <location>
        <begin position="29"/>
        <end position="58"/>
    </location>
</feature>
<dbReference type="Gene3D" id="3.30.40.10">
    <property type="entry name" value="Zinc/RING finger domain, C3HC4 (zinc finger)"/>
    <property type="match status" value="1"/>
</dbReference>
<keyword evidence="2" id="KW-0812">Transmembrane</keyword>
<dbReference type="PANTHER" id="PTHR46573">
    <property type="entry name" value="WD REPEAT, SAM AND U-BOX DOMAIN-CONTAINING PROTEIN 1"/>
    <property type="match status" value="1"/>
</dbReference>
<feature type="region of interest" description="Disordered" evidence="1">
    <location>
        <begin position="376"/>
        <end position="403"/>
    </location>
</feature>
<feature type="compositionally biased region" description="Polar residues" evidence="1">
    <location>
        <begin position="376"/>
        <end position="387"/>
    </location>
</feature>
<accession>A0A9W7EF66</accession>
<keyword evidence="2" id="KW-1133">Transmembrane helix</keyword>
<keyword evidence="2" id="KW-0472">Membrane</keyword>
<dbReference type="PROSITE" id="PS51698">
    <property type="entry name" value="U_BOX"/>
    <property type="match status" value="1"/>
</dbReference>
<evidence type="ECO:0000313" key="5">
    <source>
        <dbReference type="Proteomes" id="UP001165082"/>
    </source>
</evidence>
<dbReference type="SMART" id="SM00504">
    <property type="entry name" value="Ubox"/>
    <property type="match status" value="1"/>
</dbReference>
<dbReference type="CDD" id="cd16655">
    <property type="entry name" value="RING-Ubox_WDSUB1-like"/>
    <property type="match status" value="1"/>
</dbReference>